<dbReference type="RefSeq" id="WP_223248171.1">
    <property type="nucleotide sequence ID" value="NZ_BHVT01000010.1"/>
</dbReference>
<evidence type="ECO:0000256" key="3">
    <source>
        <dbReference type="ARBA" id="ARBA00017381"/>
    </source>
</evidence>
<dbReference type="Gene3D" id="3.90.550.10">
    <property type="entry name" value="Spore Coat Polysaccharide Biosynthesis Protein SpsA, Chain A"/>
    <property type="match status" value="1"/>
</dbReference>
<dbReference type="EC" id="2.4.1.-" evidence="11"/>
<keyword evidence="4 11" id="KW-1003">Cell membrane</keyword>
<reference evidence="13 14" key="1">
    <citation type="submission" date="2019-03" db="EMBL/GenBank/DDBJ databases">
        <title>Genomic Encyclopedia of Type Strains, Phase IV (KMG-IV): sequencing the most valuable type-strain genomes for metagenomic binning, comparative biology and taxonomic classification.</title>
        <authorList>
            <person name="Goeker M."/>
        </authorList>
    </citation>
    <scope>NUCLEOTIDE SEQUENCE [LARGE SCALE GENOMIC DNA]</scope>
    <source>
        <strain evidence="13 14">DSM 100309</strain>
    </source>
</reference>
<dbReference type="PANTHER" id="PTHR43630">
    <property type="entry name" value="POLY-BETA-1,6-N-ACETYL-D-GLUCOSAMINE SYNTHASE"/>
    <property type="match status" value="1"/>
</dbReference>
<feature type="transmembrane region" description="Helical" evidence="11">
    <location>
        <begin position="302"/>
        <end position="329"/>
    </location>
</feature>
<organism evidence="13 14">
    <name type="scientific">Sulfurirhabdus autotrophica</name>
    <dbReference type="NCBI Taxonomy" id="1706046"/>
    <lineage>
        <taxon>Bacteria</taxon>
        <taxon>Pseudomonadati</taxon>
        <taxon>Pseudomonadota</taxon>
        <taxon>Betaproteobacteria</taxon>
        <taxon>Nitrosomonadales</taxon>
        <taxon>Sulfuricellaceae</taxon>
        <taxon>Sulfurirhabdus</taxon>
    </lineage>
</organism>
<feature type="transmembrane region" description="Helical" evidence="11">
    <location>
        <begin position="341"/>
        <end position="363"/>
    </location>
</feature>
<dbReference type="InterPro" id="IPR001173">
    <property type="entry name" value="Glyco_trans_2-like"/>
</dbReference>
<evidence type="ECO:0000256" key="5">
    <source>
        <dbReference type="ARBA" id="ARBA00022676"/>
    </source>
</evidence>
<evidence type="ECO:0000256" key="1">
    <source>
        <dbReference type="ARBA" id="ARBA00004651"/>
    </source>
</evidence>
<evidence type="ECO:0000256" key="4">
    <source>
        <dbReference type="ARBA" id="ARBA00022475"/>
    </source>
</evidence>
<dbReference type="InterPro" id="IPR023853">
    <property type="entry name" value="PGA_PgaC/IcaA"/>
</dbReference>
<evidence type="ECO:0000259" key="12">
    <source>
        <dbReference type="Pfam" id="PF00535"/>
    </source>
</evidence>
<dbReference type="CDD" id="cd06423">
    <property type="entry name" value="CESA_like"/>
    <property type="match status" value="1"/>
</dbReference>
<keyword evidence="5 11" id="KW-0328">Glycosyltransferase</keyword>
<evidence type="ECO:0000256" key="9">
    <source>
        <dbReference type="ARBA" id="ARBA00023136"/>
    </source>
</evidence>
<evidence type="ECO:0000256" key="10">
    <source>
        <dbReference type="NCBIfam" id="TIGR03937"/>
    </source>
</evidence>
<proteinExistence type="inferred from homology"/>
<evidence type="ECO:0000313" key="13">
    <source>
        <dbReference type="EMBL" id="TCV85153.1"/>
    </source>
</evidence>
<dbReference type="Pfam" id="PF00535">
    <property type="entry name" value="Glycos_transf_2"/>
    <property type="match status" value="1"/>
</dbReference>
<dbReference type="GO" id="GO:0043708">
    <property type="term" value="P:cell adhesion involved in biofilm formation"/>
    <property type="evidence" value="ECO:0007669"/>
    <property type="project" value="InterPro"/>
</dbReference>
<evidence type="ECO:0000256" key="11">
    <source>
        <dbReference type="RuleBase" id="RU364028"/>
    </source>
</evidence>
<keyword evidence="6 11" id="KW-0808">Transferase</keyword>
<dbReference type="EMBL" id="SMCO01000010">
    <property type="protein sequence ID" value="TCV85153.1"/>
    <property type="molecule type" value="Genomic_DNA"/>
</dbReference>
<comment type="caution">
    <text evidence="13">The sequence shown here is derived from an EMBL/GenBank/DDBJ whole genome shotgun (WGS) entry which is preliminary data.</text>
</comment>
<feature type="transmembrane region" description="Helical" evidence="11">
    <location>
        <begin position="375"/>
        <end position="397"/>
    </location>
</feature>
<gene>
    <name evidence="13" type="ORF">EDC63_11042</name>
</gene>
<sequence length="419" mass="48022">MFQDFGNFSELLFGYVFYYPFFMSYLWMAGALFYWLHYERKGSNPANPPKLPEYPKISLIVPCHNEGDNARDTVENLLSHDYPDFEVIAVNDGSSDNTGAILDEMAQRHPKLRVVHLAQNQGKAMALTAAAMVADSQYFICVDGDAQLHPHAALWMMSHFLNSPRVGAVTGNPRIRTRSTLLGRTQVGEFSSIIGLIKRAQRTLGRVFTVSGVAAGFRRAALHDVGYWSKDMLTEDIDISWKLQLAHWDIRFEPAATCWILMPETLRGLWKQRLRWAMGGVQAILKYGWMWKSWRKRRMWPVYIEFILSMVWGYAMLTTIILWIAGLFLPMPASLYVPTLMPGWTGVLLAATCLLQMGLSLIMDRRYDCNLLRNYFWVIWYPMAFWLIGMLTSVTALPKTLLREKGARAVWVSPDRGIK</sequence>
<keyword evidence="8 11" id="KW-1133">Transmembrane helix</keyword>
<dbReference type="NCBIfam" id="TIGR03937">
    <property type="entry name" value="PgaC_IcaA"/>
    <property type="match status" value="1"/>
</dbReference>
<dbReference type="SUPFAM" id="SSF53448">
    <property type="entry name" value="Nucleotide-diphospho-sugar transferases"/>
    <property type="match status" value="1"/>
</dbReference>
<keyword evidence="9 11" id="KW-0472">Membrane</keyword>
<keyword evidence="7 11" id="KW-0812">Transmembrane</keyword>
<dbReference type="GO" id="GO:0008375">
    <property type="term" value="F:acetylglucosaminyltransferase activity"/>
    <property type="evidence" value="ECO:0007669"/>
    <property type="project" value="UniProtKB-UniRule"/>
</dbReference>
<protein>
    <recommendedName>
        <fullName evidence="3 10">Poly-beta-1,6-N-acetyl-D-glucosamine synthase</fullName>
        <shortName evidence="11">Poly-beta-1,6-GlcNAc synthase</shortName>
        <ecNumber evidence="11">2.4.1.-</ecNumber>
    </recommendedName>
</protein>
<dbReference type="InterPro" id="IPR029044">
    <property type="entry name" value="Nucleotide-diphossugar_trans"/>
</dbReference>
<dbReference type="GO" id="GO:0005886">
    <property type="term" value="C:plasma membrane"/>
    <property type="evidence" value="ECO:0007669"/>
    <property type="project" value="UniProtKB-SubCell"/>
</dbReference>
<dbReference type="Proteomes" id="UP000295367">
    <property type="component" value="Unassembled WGS sequence"/>
</dbReference>
<evidence type="ECO:0000256" key="6">
    <source>
        <dbReference type="ARBA" id="ARBA00022679"/>
    </source>
</evidence>
<keyword evidence="14" id="KW-1185">Reference proteome</keyword>
<evidence type="ECO:0000256" key="2">
    <source>
        <dbReference type="ARBA" id="ARBA00006739"/>
    </source>
</evidence>
<evidence type="ECO:0000313" key="14">
    <source>
        <dbReference type="Proteomes" id="UP000295367"/>
    </source>
</evidence>
<name>A0A4R3Y4V4_9PROT</name>
<dbReference type="AlphaFoldDB" id="A0A4R3Y4V4"/>
<accession>A0A4R3Y4V4</accession>
<evidence type="ECO:0000256" key="7">
    <source>
        <dbReference type="ARBA" id="ARBA00022692"/>
    </source>
</evidence>
<dbReference type="PANTHER" id="PTHR43630:SF1">
    <property type="entry name" value="POLY-BETA-1,6-N-ACETYL-D-GLUCOSAMINE SYNTHASE"/>
    <property type="match status" value="1"/>
</dbReference>
<evidence type="ECO:0000256" key="8">
    <source>
        <dbReference type="ARBA" id="ARBA00022989"/>
    </source>
</evidence>
<comment type="subcellular location">
    <subcellularLocation>
        <location evidence="1 11">Cell membrane</location>
        <topology evidence="1 11">Multi-pass membrane protein</topology>
    </subcellularLocation>
</comment>
<comment type="similarity">
    <text evidence="2 11">Belongs to the glycosyltransferase 2 family.</text>
</comment>
<feature type="domain" description="Glycosyltransferase 2-like" evidence="12">
    <location>
        <begin position="58"/>
        <end position="225"/>
    </location>
</feature>
<feature type="transmembrane region" description="Helical" evidence="11">
    <location>
        <begin position="12"/>
        <end position="36"/>
    </location>
</feature>